<evidence type="ECO:0000256" key="6">
    <source>
        <dbReference type="ARBA" id="ARBA00022989"/>
    </source>
</evidence>
<dbReference type="Pfam" id="PF22599">
    <property type="entry name" value="SecDF_P1_head"/>
    <property type="match status" value="1"/>
</dbReference>
<dbReference type="Proteomes" id="UP000823915">
    <property type="component" value="Unassembled WGS sequence"/>
</dbReference>
<dbReference type="InterPro" id="IPR055344">
    <property type="entry name" value="SecD_SecF_C_bact"/>
</dbReference>
<feature type="transmembrane region" description="Helical" evidence="9">
    <location>
        <begin position="307"/>
        <end position="328"/>
    </location>
</feature>
<keyword evidence="8 9" id="KW-0472">Membrane</keyword>
<evidence type="ECO:0000256" key="3">
    <source>
        <dbReference type="ARBA" id="ARBA00022475"/>
    </source>
</evidence>
<comment type="subunit">
    <text evidence="10">Forms a complex with SecD. Part of the essential Sec protein translocation apparatus which comprises SecA, SecYEG and auxiliary proteins SecDF. Other proteins may also be involved.</text>
</comment>
<dbReference type="InterPro" id="IPR054384">
    <property type="entry name" value="SecDF_P1_head"/>
</dbReference>
<dbReference type="InterPro" id="IPR005791">
    <property type="entry name" value="SecD"/>
</dbReference>
<feature type="transmembrane region" description="Helical" evidence="9">
    <location>
        <begin position="423"/>
        <end position="444"/>
    </location>
</feature>
<feature type="transmembrane region" description="Helical" evidence="9">
    <location>
        <begin position="749"/>
        <end position="772"/>
    </location>
</feature>
<dbReference type="HAMAP" id="MF_01464_B">
    <property type="entry name" value="SecF_B"/>
    <property type="match status" value="1"/>
</dbReference>
<evidence type="ECO:0000313" key="14">
    <source>
        <dbReference type="Proteomes" id="UP000823915"/>
    </source>
</evidence>
<dbReference type="InterPro" id="IPR022813">
    <property type="entry name" value="SecD/SecF_arch_bac"/>
</dbReference>
<dbReference type="SUPFAM" id="SSF82866">
    <property type="entry name" value="Multidrug efflux transporter AcrB transmembrane domain"/>
    <property type="match status" value="2"/>
</dbReference>
<dbReference type="GO" id="GO:0005886">
    <property type="term" value="C:plasma membrane"/>
    <property type="evidence" value="ECO:0007669"/>
    <property type="project" value="UniProtKB-SubCell"/>
</dbReference>
<organism evidence="13 14">
    <name type="scientific">Candidatus Acutalibacter pullistercoris</name>
    <dbReference type="NCBI Taxonomy" id="2838418"/>
    <lineage>
        <taxon>Bacteria</taxon>
        <taxon>Bacillati</taxon>
        <taxon>Bacillota</taxon>
        <taxon>Clostridia</taxon>
        <taxon>Eubacteriales</taxon>
        <taxon>Acutalibacteraceae</taxon>
        <taxon>Acutalibacter</taxon>
    </lineage>
</organism>
<dbReference type="PRINTS" id="PR01755">
    <property type="entry name" value="SECFTRNLCASE"/>
</dbReference>
<evidence type="ECO:0000256" key="4">
    <source>
        <dbReference type="ARBA" id="ARBA00022692"/>
    </source>
</evidence>
<feature type="domain" description="SecDF P1 head subdomain" evidence="12">
    <location>
        <begin position="160"/>
        <end position="260"/>
    </location>
</feature>
<feature type="transmembrane region" description="Helical" evidence="9">
    <location>
        <begin position="383"/>
        <end position="403"/>
    </location>
</feature>
<reference evidence="13" key="2">
    <citation type="submission" date="2021-04" db="EMBL/GenBank/DDBJ databases">
        <authorList>
            <person name="Gilroy R."/>
        </authorList>
    </citation>
    <scope>NUCLEOTIDE SEQUENCE</scope>
    <source>
        <strain evidence="13">1282</strain>
    </source>
</reference>
<dbReference type="GO" id="GO:0065002">
    <property type="term" value="P:intracellular protein transmembrane transport"/>
    <property type="evidence" value="ECO:0007669"/>
    <property type="project" value="UniProtKB-UniRule"/>
</dbReference>
<dbReference type="NCBIfam" id="TIGR01129">
    <property type="entry name" value="secD"/>
    <property type="match status" value="1"/>
</dbReference>
<evidence type="ECO:0000256" key="10">
    <source>
        <dbReference type="HAMAP-Rule" id="MF_01464"/>
    </source>
</evidence>
<dbReference type="NCBIfam" id="TIGR00966">
    <property type="entry name" value="transloc_SecF"/>
    <property type="match status" value="1"/>
</dbReference>
<feature type="domain" description="Protein export membrane protein SecD/SecF C-terminal" evidence="11">
    <location>
        <begin position="592"/>
        <end position="776"/>
    </location>
</feature>
<gene>
    <name evidence="9 13" type="primary">secD</name>
    <name evidence="10" type="synonym">secF</name>
    <name evidence="13" type="ORF">H9838_08670</name>
</gene>
<dbReference type="InterPro" id="IPR005665">
    <property type="entry name" value="SecF_bac"/>
</dbReference>
<feature type="transmembrane region" description="Helical" evidence="9">
    <location>
        <begin position="642"/>
        <end position="663"/>
    </location>
</feature>
<feature type="transmembrane region" description="Helical" evidence="9">
    <location>
        <begin position="282"/>
        <end position="302"/>
    </location>
</feature>
<dbReference type="AlphaFoldDB" id="A0A9D1YE11"/>
<evidence type="ECO:0000256" key="8">
    <source>
        <dbReference type="ARBA" id="ARBA00023136"/>
    </source>
</evidence>
<keyword evidence="2 9" id="KW-0813">Transport</keyword>
<evidence type="ECO:0000259" key="11">
    <source>
        <dbReference type="Pfam" id="PF02355"/>
    </source>
</evidence>
<reference evidence="13" key="1">
    <citation type="journal article" date="2021" name="PeerJ">
        <title>Extensive microbial diversity within the chicken gut microbiome revealed by metagenomics and culture.</title>
        <authorList>
            <person name="Gilroy R."/>
            <person name="Ravi A."/>
            <person name="Getino M."/>
            <person name="Pursley I."/>
            <person name="Horton D.L."/>
            <person name="Alikhan N.F."/>
            <person name="Baker D."/>
            <person name="Gharbi K."/>
            <person name="Hall N."/>
            <person name="Watson M."/>
            <person name="Adriaenssens E.M."/>
            <person name="Foster-Nyarko E."/>
            <person name="Jarju S."/>
            <person name="Secka A."/>
            <person name="Antonio M."/>
            <person name="Oren A."/>
            <person name="Chaudhuri R.R."/>
            <person name="La Ragione R."/>
            <person name="Hildebrand F."/>
            <person name="Pallen M.J."/>
        </authorList>
    </citation>
    <scope>NUCLEOTIDE SEQUENCE</scope>
    <source>
        <strain evidence="13">1282</strain>
    </source>
</reference>
<comment type="subcellular location">
    <subcellularLocation>
        <location evidence="1 9">Cell membrane</location>
        <topology evidence="1 9">Multi-pass membrane protein</topology>
    </subcellularLocation>
</comment>
<dbReference type="HAMAP" id="MF_01463_B">
    <property type="entry name" value="SecD_B"/>
    <property type="match status" value="1"/>
</dbReference>
<evidence type="ECO:0000259" key="12">
    <source>
        <dbReference type="Pfam" id="PF22599"/>
    </source>
</evidence>
<feature type="transmembrane region" description="Helical" evidence="9">
    <location>
        <begin position="609"/>
        <end position="630"/>
    </location>
</feature>
<evidence type="ECO:0000256" key="5">
    <source>
        <dbReference type="ARBA" id="ARBA00022927"/>
    </source>
</evidence>
<keyword evidence="6 9" id="KW-1133">Transmembrane helix</keyword>
<comment type="function">
    <text evidence="9">Part of the Sec protein translocase complex. Interacts with the SecYEG preprotein conducting channel. SecDF uses the proton motive force (PMF) to complete protein translocation after the ATP-dependent function of SecA.</text>
</comment>
<dbReference type="GO" id="GO:0015450">
    <property type="term" value="F:protein-transporting ATPase activity"/>
    <property type="evidence" value="ECO:0007669"/>
    <property type="project" value="InterPro"/>
</dbReference>
<name>A0A9D1YE11_9FIRM</name>
<evidence type="ECO:0000256" key="1">
    <source>
        <dbReference type="ARBA" id="ARBA00004651"/>
    </source>
</evidence>
<dbReference type="NCBIfam" id="TIGR00916">
    <property type="entry name" value="2A0604s01"/>
    <property type="match status" value="1"/>
</dbReference>
<dbReference type="Pfam" id="PF02355">
    <property type="entry name" value="SecD_SecF_C"/>
    <property type="match status" value="2"/>
</dbReference>
<dbReference type="EMBL" id="DXDU01000137">
    <property type="protein sequence ID" value="HIY27227.1"/>
    <property type="molecule type" value="Genomic_DNA"/>
</dbReference>
<dbReference type="GO" id="GO:0006605">
    <property type="term" value="P:protein targeting"/>
    <property type="evidence" value="ECO:0007669"/>
    <property type="project" value="UniProtKB-UniRule"/>
</dbReference>
<feature type="domain" description="Protein export membrane protein SecD/SecF C-terminal" evidence="11">
    <location>
        <begin position="263"/>
        <end position="444"/>
    </location>
</feature>
<evidence type="ECO:0000313" key="13">
    <source>
        <dbReference type="EMBL" id="HIY27227.1"/>
    </source>
</evidence>
<feature type="transmembrane region" description="Helical" evidence="9">
    <location>
        <begin position="721"/>
        <end position="743"/>
    </location>
</feature>
<dbReference type="PANTHER" id="PTHR30081:SF1">
    <property type="entry name" value="PROTEIN TRANSLOCASE SUBUNIT SECD"/>
    <property type="match status" value="1"/>
</dbReference>
<feature type="transmembrane region" description="Helical" evidence="9">
    <location>
        <begin position="340"/>
        <end position="362"/>
    </location>
</feature>
<dbReference type="Gene3D" id="1.20.1640.10">
    <property type="entry name" value="Multidrug efflux transporter AcrB transmembrane domain"/>
    <property type="match status" value="2"/>
</dbReference>
<sequence>MKRVKKPVFFIVAILILALTYTSLFGVYGQFGDFKTTYIKGAEDIRWGIDIRGGVEATFSPAEGVEATTSQLEAAKAIIETRMVSQNITDYELYTDSSNNRIIVRFPWKSDETDFDPEEAINELSATAQLTFREGNEYETTDYGDDGSIVYKTPSGTTADNVILEGSDVDTAEPMVMADEETGGYSYVVALTLTDEGAQKFAEATEAMVGRTISIWMDDVMLSAPTVNEAITDGECTITGDFTSEEATQLASQIQSGALPFALETSNFKALAPTLGSQALDVMMVAAVIAFVVIAVLMIVIFRLPGVVAVISLAGQVALCFAAVSGFFPNLNSFTMTLPGIAGIILSIGMGVDANIITASRVREELRNGKSLDGALQQGFQTSFWAIFDGNITTAIVAIMLMGVFGPSNILSIIFGESTTGSIFSFGFTLLVGIVGNFVMGVFATRLMTLSLAGFKCFHKKWLFGGPRDESSAPGMHKPVDFYGRKKIFYGISIGVLVVGIIASAIVGPKLDIQFAGGSMITYTVEGGEVSGEEVQGVIEEEMGRECSVSVDQSLNGGGVNVTVSFSGNTTITPDEQTQAAQALTDAFEGRTFTLLESNSVDATMGARFLQKCLVCFAITFVLLLIYIALRFRKIGGLSAGVSAIVALIHDVLVATCVFVVFGLPISDIFIAVVLTILGYSLNATIVIYDRVRENKRKMGPKVSFQEVMNTSLTQSFGRTFLTSLATFLSLLVVLVVAGIYSISTVVSFSLPMMIGVVAGCYSSQVIAPNIFAQWQIHKRKKLDEAKALKSGK</sequence>
<keyword evidence="3 9" id="KW-1003">Cell membrane</keyword>
<keyword evidence="7 9" id="KW-0811">Translocation</keyword>
<protein>
    <recommendedName>
        <fullName evidence="9 10">Multifunctional fusion protein</fullName>
    </recommendedName>
    <domain>
        <recommendedName>
            <fullName evidence="9">Protein translocase subunit SecD</fullName>
        </recommendedName>
    </domain>
    <domain>
        <recommendedName>
            <fullName evidence="10">Protein-export membrane protein SecF</fullName>
        </recommendedName>
    </domain>
</protein>
<comment type="caution">
    <text evidence="9">Lacks conserved residue(s) required for the propagation of feature annotation.</text>
</comment>
<dbReference type="Gene3D" id="3.30.1360.200">
    <property type="match status" value="1"/>
</dbReference>
<dbReference type="PANTHER" id="PTHR30081">
    <property type="entry name" value="PROTEIN-EXPORT MEMBRANE PROTEIN SEC"/>
    <property type="match status" value="1"/>
</dbReference>
<comment type="caution">
    <text evidence="13">The sequence shown here is derived from an EMBL/GenBank/DDBJ whole genome shotgun (WGS) entry which is preliminary data.</text>
</comment>
<evidence type="ECO:0000256" key="7">
    <source>
        <dbReference type="ARBA" id="ARBA00023010"/>
    </source>
</evidence>
<keyword evidence="5 9" id="KW-0653">Protein transport</keyword>
<comment type="similarity">
    <text evidence="9">Belongs to the SecD/SecF family. SecD subfamily.</text>
</comment>
<proteinExistence type="inferred from homology"/>
<feature type="transmembrane region" description="Helical" evidence="9">
    <location>
        <begin position="488"/>
        <end position="507"/>
    </location>
</feature>
<keyword evidence="4 9" id="KW-0812">Transmembrane</keyword>
<comment type="similarity">
    <text evidence="10">Belongs to the SecD/SecF family. SecF subfamily.</text>
</comment>
<dbReference type="InterPro" id="IPR022645">
    <property type="entry name" value="SecD/SecF_bac"/>
</dbReference>
<feature type="transmembrane region" description="Helical" evidence="9">
    <location>
        <begin position="669"/>
        <end position="689"/>
    </location>
</feature>
<dbReference type="GO" id="GO:0043952">
    <property type="term" value="P:protein transport by the Sec complex"/>
    <property type="evidence" value="ECO:0007669"/>
    <property type="project" value="UniProtKB-UniRule"/>
</dbReference>
<evidence type="ECO:0000256" key="9">
    <source>
        <dbReference type="HAMAP-Rule" id="MF_01463"/>
    </source>
</evidence>
<accession>A0A9D1YE11</accession>
<dbReference type="InterPro" id="IPR048634">
    <property type="entry name" value="SecD_SecF_C"/>
</dbReference>
<dbReference type="Gene3D" id="3.30.70.3400">
    <property type="match status" value="1"/>
</dbReference>
<evidence type="ECO:0000256" key="2">
    <source>
        <dbReference type="ARBA" id="ARBA00022448"/>
    </source>
</evidence>
<comment type="subunit">
    <text evidence="9">Forms a complex with SecF. Part of the essential Sec protein translocation apparatus which comprises SecA, SecYEG and auxiliary proteins SecDF. Other proteins may also be involved.</text>
</comment>